<feature type="domain" description="EF-hand" evidence="2">
    <location>
        <begin position="170"/>
        <end position="205"/>
    </location>
</feature>
<dbReference type="OrthoDB" id="7873042at2759"/>
<reference evidence="3" key="1">
    <citation type="submission" date="2021-01" db="EMBL/GenBank/DDBJ databases">
        <authorList>
            <consortium name="Aspergillus puulaauensis MK2 genome sequencing consortium"/>
            <person name="Kazuki M."/>
            <person name="Futagami T."/>
        </authorList>
    </citation>
    <scope>NUCLEOTIDE SEQUENCE</scope>
    <source>
        <strain evidence="3">MK2</strain>
    </source>
</reference>
<name>A0A7R8AK13_9EURO</name>
<dbReference type="GO" id="GO:0005509">
    <property type="term" value="F:calcium ion binding"/>
    <property type="evidence" value="ECO:0007669"/>
    <property type="project" value="InterPro"/>
</dbReference>
<dbReference type="RefSeq" id="XP_041552424.1">
    <property type="nucleotide sequence ID" value="XM_041699328.1"/>
</dbReference>
<feature type="compositionally biased region" description="Pro residues" evidence="1">
    <location>
        <begin position="63"/>
        <end position="72"/>
    </location>
</feature>
<dbReference type="EMBL" id="AP024444">
    <property type="protein sequence ID" value="BCS20230.1"/>
    <property type="molecule type" value="Genomic_DNA"/>
</dbReference>
<gene>
    <name evidence="3" type="ORF">APUU_20662S</name>
</gene>
<keyword evidence="4" id="KW-1185">Reference proteome</keyword>
<dbReference type="Proteomes" id="UP000654913">
    <property type="component" value="Chromosome 2"/>
</dbReference>
<accession>A0A7R8AK13</accession>
<evidence type="ECO:0000259" key="2">
    <source>
        <dbReference type="PROSITE" id="PS50222"/>
    </source>
</evidence>
<dbReference type="KEGG" id="apuu:APUU_20662S"/>
<evidence type="ECO:0000313" key="3">
    <source>
        <dbReference type="EMBL" id="BCS20230.1"/>
    </source>
</evidence>
<dbReference type="AlphaFoldDB" id="A0A7R8AK13"/>
<protein>
    <recommendedName>
        <fullName evidence="2">EF-hand domain-containing protein</fullName>
    </recommendedName>
</protein>
<organism evidence="3 4">
    <name type="scientific">Aspergillus puulaauensis</name>
    <dbReference type="NCBI Taxonomy" id="1220207"/>
    <lineage>
        <taxon>Eukaryota</taxon>
        <taxon>Fungi</taxon>
        <taxon>Dikarya</taxon>
        <taxon>Ascomycota</taxon>
        <taxon>Pezizomycotina</taxon>
        <taxon>Eurotiomycetes</taxon>
        <taxon>Eurotiomycetidae</taxon>
        <taxon>Eurotiales</taxon>
        <taxon>Aspergillaceae</taxon>
        <taxon>Aspergillus</taxon>
    </lineage>
</organism>
<dbReference type="PROSITE" id="PS50222">
    <property type="entry name" value="EF_HAND_2"/>
    <property type="match status" value="1"/>
</dbReference>
<evidence type="ECO:0000256" key="1">
    <source>
        <dbReference type="SAM" id="MobiDB-lite"/>
    </source>
</evidence>
<feature type="region of interest" description="Disordered" evidence="1">
    <location>
        <begin position="46"/>
        <end position="151"/>
    </location>
</feature>
<reference evidence="3" key="2">
    <citation type="submission" date="2021-02" db="EMBL/GenBank/DDBJ databases">
        <title>Aspergillus puulaauensis MK2 genome sequence.</title>
        <authorList>
            <person name="Futagami T."/>
            <person name="Mori K."/>
            <person name="Kadooka C."/>
            <person name="Tanaka T."/>
        </authorList>
    </citation>
    <scope>NUCLEOTIDE SEQUENCE</scope>
    <source>
        <strain evidence="3">MK2</strain>
    </source>
</reference>
<evidence type="ECO:0000313" key="4">
    <source>
        <dbReference type="Proteomes" id="UP000654913"/>
    </source>
</evidence>
<sequence>MSLYKCVSCDEFIQATKARLSCSSCIPRMTLCANCYVVQDYPPPHQDDTSHPVSLHRHSGFLPVPPPPPPRAQPVGSLSNSLGLPRRRPISAAYSDVPPRKPPRPPKPEITGENIDVENVAATPPSSDPSPPLSRPMDLPQQGSESLPEHQYKPSGWTLLLDDNMKPSPSFVRMIDELFHHLDRQRTGFLSPEVYSDYLQACGAPENHNIWKSSYTKNANYGYDMADRELTDHFTAYSVGFVLRPRTPPSTPISSPLDPLSYLPSSQRNTLSRFMPSQSATATSLSGGQKPMLSHRGFTELALYSVLLNPSAAWAQFSRVMQAFQLPVWTEWGDIPRDMLPLGPYQPEVERVRVLLEGARATAEEEVDALYARLKLEQRGRQHALDLLDDRVWVYR</sequence>
<dbReference type="GeneID" id="64970235"/>
<dbReference type="InterPro" id="IPR002048">
    <property type="entry name" value="EF_hand_dom"/>
</dbReference>
<proteinExistence type="predicted"/>